<protein>
    <recommendedName>
        <fullName evidence="10">3-isopropylmalate dehydratase small subunit</fullName>
        <ecNumber evidence="10">4.2.1.33</ecNumber>
    </recommendedName>
    <alternativeName>
        <fullName evidence="10">Alpha-IPM isomerase</fullName>
        <shortName evidence="10">IPMI</shortName>
    </alternativeName>
    <alternativeName>
        <fullName evidence="10">Isopropylmalate isomerase</fullName>
    </alternativeName>
</protein>
<dbReference type="HAMAP" id="MF_01031">
    <property type="entry name" value="LeuD_type1"/>
    <property type="match status" value="1"/>
</dbReference>
<dbReference type="InterPro" id="IPR004431">
    <property type="entry name" value="3-IsopropMal_deHydase_ssu"/>
</dbReference>
<dbReference type="NCBIfam" id="TIGR00171">
    <property type="entry name" value="leuD"/>
    <property type="match status" value="1"/>
</dbReference>
<evidence type="ECO:0000256" key="5">
    <source>
        <dbReference type="ARBA" id="ARBA00011271"/>
    </source>
</evidence>
<organism evidence="12 13">
    <name type="scientific">Halomonas urumqiensis</name>
    <dbReference type="NCBI Taxonomy" id="1684789"/>
    <lineage>
        <taxon>Bacteria</taxon>
        <taxon>Pseudomonadati</taxon>
        <taxon>Pseudomonadota</taxon>
        <taxon>Gammaproteobacteria</taxon>
        <taxon>Oceanospirillales</taxon>
        <taxon>Halomonadaceae</taxon>
        <taxon>Halomonas</taxon>
    </lineage>
</organism>
<dbReference type="GO" id="GO:0009316">
    <property type="term" value="C:3-isopropylmalate dehydratase complex"/>
    <property type="evidence" value="ECO:0007669"/>
    <property type="project" value="InterPro"/>
</dbReference>
<dbReference type="InterPro" id="IPR050075">
    <property type="entry name" value="LeuD"/>
</dbReference>
<dbReference type="CDD" id="cd01577">
    <property type="entry name" value="IPMI_Swivel"/>
    <property type="match status" value="1"/>
</dbReference>
<dbReference type="InterPro" id="IPR000573">
    <property type="entry name" value="AconitaseA/IPMdHydase_ssu_swvl"/>
</dbReference>
<dbReference type="Gene3D" id="3.20.19.10">
    <property type="entry name" value="Aconitase, domain 4"/>
    <property type="match status" value="1"/>
</dbReference>
<dbReference type="AlphaFoldDB" id="A0A2N7UMJ8"/>
<keyword evidence="13" id="KW-1185">Reference proteome</keyword>
<dbReference type="EC" id="4.2.1.33" evidence="10"/>
<evidence type="ECO:0000256" key="9">
    <source>
        <dbReference type="ARBA" id="ARBA00023304"/>
    </source>
</evidence>
<evidence type="ECO:0000313" key="13">
    <source>
        <dbReference type="Proteomes" id="UP000235547"/>
    </source>
</evidence>
<keyword evidence="9 10" id="KW-0100">Branched-chain amino acid biosynthesis</keyword>
<dbReference type="InterPro" id="IPR015928">
    <property type="entry name" value="Aconitase/3IPM_dehydase_swvl"/>
</dbReference>
<keyword evidence="6 10" id="KW-0432">Leucine biosynthesis</keyword>
<comment type="subunit">
    <text evidence="5 10">Heterodimer of LeuC and LeuD.</text>
</comment>
<gene>
    <name evidence="10 12" type="primary">leuD</name>
    <name evidence="12" type="ORF">C1H70_04425</name>
</gene>
<evidence type="ECO:0000256" key="7">
    <source>
        <dbReference type="ARBA" id="ARBA00022605"/>
    </source>
</evidence>
<name>A0A2N7UMJ8_9GAMM</name>
<evidence type="ECO:0000313" key="12">
    <source>
        <dbReference type="EMBL" id="PMR81648.1"/>
    </source>
</evidence>
<evidence type="ECO:0000256" key="3">
    <source>
        <dbReference type="ARBA" id="ARBA00004729"/>
    </source>
</evidence>
<accession>A0A2N7UMJ8</accession>
<evidence type="ECO:0000256" key="2">
    <source>
        <dbReference type="ARBA" id="ARBA00002695"/>
    </source>
</evidence>
<dbReference type="InterPro" id="IPR033940">
    <property type="entry name" value="IPMI_Swivel"/>
</dbReference>
<feature type="domain" description="Aconitase A/isopropylmalate dehydratase small subunit swivel" evidence="11">
    <location>
        <begin position="7"/>
        <end position="123"/>
    </location>
</feature>
<dbReference type="PANTHER" id="PTHR43345:SF5">
    <property type="entry name" value="3-ISOPROPYLMALATE DEHYDRATASE SMALL SUBUNIT"/>
    <property type="match status" value="1"/>
</dbReference>
<evidence type="ECO:0000256" key="4">
    <source>
        <dbReference type="ARBA" id="ARBA00009845"/>
    </source>
</evidence>
<dbReference type="Proteomes" id="UP000235547">
    <property type="component" value="Unassembled WGS sequence"/>
</dbReference>
<evidence type="ECO:0000256" key="10">
    <source>
        <dbReference type="HAMAP-Rule" id="MF_01031"/>
    </source>
</evidence>
<dbReference type="EMBL" id="PNRG01000008">
    <property type="protein sequence ID" value="PMR81648.1"/>
    <property type="molecule type" value="Genomic_DNA"/>
</dbReference>
<comment type="caution">
    <text evidence="12">The sequence shown here is derived from an EMBL/GenBank/DDBJ whole genome shotgun (WGS) entry which is preliminary data.</text>
</comment>
<comment type="similarity">
    <text evidence="4 10">Belongs to the LeuD family. LeuD type 1 subfamily.</text>
</comment>
<dbReference type="OrthoDB" id="9777465at2"/>
<evidence type="ECO:0000256" key="6">
    <source>
        <dbReference type="ARBA" id="ARBA00022430"/>
    </source>
</evidence>
<dbReference type="NCBIfam" id="NF002458">
    <property type="entry name" value="PRK01641.1"/>
    <property type="match status" value="1"/>
</dbReference>
<evidence type="ECO:0000259" key="11">
    <source>
        <dbReference type="Pfam" id="PF00694"/>
    </source>
</evidence>
<evidence type="ECO:0000256" key="8">
    <source>
        <dbReference type="ARBA" id="ARBA00023239"/>
    </source>
</evidence>
<reference evidence="12 13" key="1">
    <citation type="submission" date="2018-01" db="EMBL/GenBank/DDBJ databases">
        <title>Halomonas endophytica sp. nov., isolated from storage liquid in the stems of Populus euphratica.</title>
        <authorList>
            <person name="Chen C."/>
        </authorList>
    </citation>
    <scope>NUCLEOTIDE SEQUENCE [LARGE SCALE GENOMIC DNA]</scope>
    <source>
        <strain evidence="12 13">BZ-SZ-XJ27</strain>
    </source>
</reference>
<comment type="pathway">
    <text evidence="3 10">Amino-acid biosynthesis; L-leucine biosynthesis; L-leucine from 3-methyl-2-oxobutanoate: step 2/4.</text>
</comment>
<comment type="catalytic activity">
    <reaction evidence="1 10">
        <text>(2R,3S)-3-isopropylmalate = (2S)-2-isopropylmalate</text>
        <dbReference type="Rhea" id="RHEA:32287"/>
        <dbReference type="ChEBI" id="CHEBI:1178"/>
        <dbReference type="ChEBI" id="CHEBI:35121"/>
        <dbReference type="EC" id="4.2.1.33"/>
    </reaction>
</comment>
<sequence>MEPIRHLDALACPLAQANVDTDQLIPARFMKEPRSVGYGQFLLHDLRHDASGKPRGDFILEHPEARQASILVARRNFGAGSSREAAVYALVDFGFRCVIAPSFGDIFSSNAVNNGLLPATLPEEDIERLLEHLGDTPGRLHVDLETCRIRAGELDLAFTISPTWRTKLLNGWDDIDMTRQHEEAITRFAADYAARHPWLKASPGDPGVIARDF</sequence>
<dbReference type="PANTHER" id="PTHR43345">
    <property type="entry name" value="3-ISOPROPYLMALATE DEHYDRATASE SMALL SUBUNIT 2-RELATED-RELATED"/>
    <property type="match status" value="1"/>
</dbReference>
<comment type="function">
    <text evidence="2 10">Catalyzes the isomerization between 2-isopropylmalate and 3-isopropylmalate, via the formation of 2-isopropylmaleate.</text>
</comment>
<dbReference type="Pfam" id="PF00694">
    <property type="entry name" value="Aconitase_C"/>
    <property type="match status" value="1"/>
</dbReference>
<evidence type="ECO:0000256" key="1">
    <source>
        <dbReference type="ARBA" id="ARBA00000491"/>
    </source>
</evidence>
<dbReference type="UniPathway" id="UPA00048">
    <property type="reaction ID" value="UER00071"/>
</dbReference>
<keyword evidence="8 10" id="KW-0456">Lyase</keyword>
<dbReference type="RefSeq" id="WP_102587131.1">
    <property type="nucleotide sequence ID" value="NZ_BNAE01000003.1"/>
</dbReference>
<proteinExistence type="inferred from homology"/>
<dbReference type="GO" id="GO:0003861">
    <property type="term" value="F:3-isopropylmalate dehydratase activity"/>
    <property type="evidence" value="ECO:0007669"/>
    <property type="project" value="UniProtKB-UniRule"/>
</dbReference>
<dbReference type="SUPFAM" id="SSF52016">
    <property type="entry name" value="LeuD/IlvD-like"/>
    <property type="match status" value="1"/>
</dbReference>
<dbReference type="GO" id="GO:0009098">
    <property type="term" value="P:L-leucine biosynthetic process"/>
    <property type="evidence" value="ECO:0007669"/>
    <property type="project" value="UniProtKB-UniRule"/>
</dbReference>
<keyword evidence="7 10" id="KW-0028">Amino-acid biosynthesis</keyword>